<accession>A0A9R0TDP8</accession>
<name>A0A9R0TDP8_TRITD</name>
<organism evidence="2 3">
    <name type="scientific">Triticum turgidum subsp. durum</name>
    <name type="common">Durum wheat</name>
    <name type="synonym">Triticum durum</name>
    <dbReference type="NCBI Taxonomy" id="4567"/>
    <lineage>
        <taxon>Eukaryota</taxon>
        <taxon>Viridiplantae</taxon>
        <taxon>Streptophyta</taxon>
        <taxon>Embryophyta</taxon>
        <taxon>Tracheophyta</taxon>
        <taxon>Spermatophyta</taxon>
        <taxon>Magnoliopsida</taxon>
        <taxon>Liliopsida</taxon>
        <taxon>Poales</taxon>
        <taxon>Poaceae</taxon>
        <taxon>BOP clade</taxon>
        <taxon>Pooideae</taxon>
        <taxon>Triticodae</taxon>
        <taxon>Triticeae</taxon>
        <taxon>Triticinae</taxon>
        <taxon>Triticum</taxon>
    </lineage>
</organism>
<dbReference type="EMBL" id="LT934119">
    <property type="protein sequence ID" value="VAI11967.1"/>
    <property type="molecule type" value="Genomic_DNA"/>
</dbReference>
<dbReference type="PANTHER" id="PTHR12377:SF0">
    <property type="entry name" value="CYTOSOLIC IRON-SULFUR ASSEMBLY COMPONENT 2B"/>
    <property type="match status" value="1"/>
</dbReference>
<sequence length="156" mass="17388">MHLLIASEASYIILIALYTVCSHEMCFVSCKKSRTIIQLELLGITIHTLQLLCRITFTPTVQHCSMATVTGLCLRLKLMQNPRDLVRLRPSLRLDTCMWTQPRPQLPGNQDGDSIDGILGRPASFCLCPSPTMPMTCIQLLLPRPSSTSLLVSCCR</sequence>
<dbReference type="Proteomes" id="UP000324705">
    <property type="component" value="Chromosome 5A"/>
</dbReference>
<dbReference type="Gramene" id="TRITD5Av1G000810.1">
    <property type="protein sequence ID" value="TRITD5Av1G000810.1"/>
    <property type="gene ID" value="TRITD5Av1G000810"/>
</dbReference>
<dbReference type="Gene3D" id="3.30.300.130">
    <property type="entry name" value="Fe-S cluster assembly (FSCA)"/>
    <property type="match status" value="1"/>
</dbReference>
<protein>
    <submittedName>
        <fullName evidence="2">Uncharacterized protein</fullName>
    </submittedName>
</protein>
<evidence type="ECO:0000313" key="3">
    <source>
        <dbReference type="Proteomes" id="UP000324705"/>
    </source>
</evidence>
<reference evidence="2 3" key="1">
    <citation type="submission" date="2017-09" db="EMBL/GenBank/DDBJ databases">
        <authorList>
            <consortium name="International Durum Wheat Genome Sequencing Consortium (IDWGSC)"/>
            <person name="Milanesi L."/>
        </authorList>
    </citation>
    <scope>NUCLEOTIDE SEQUENCE [LARGE SCALE GENOMIC DNA]</scope>
    <source>
        <strain evidence="3">cv. Svevo</strain>
    </source>
</reference>
<dbReference type="PANTHER" id="PTHR12377">
    <property type="entry name" value="CYTOSOLIC IRON-SULFUR ASSEMBLY COMPONENT 2B-RELATED"/>
    <property type="match status" value="1"/>
</dbReference>
<dbReference type="GO" id="GO:0051604">
    <property type="term" value="P:protein maturation"/>
    <property type="evidence" value="ECO:0007669"/>
    <property type="project" value="InterPro"/>
</dbReference>
<evidence type="ECO:0000256" key="1">
    <source>
        <dbReference type="ARBA" id="ARBA00010381"/>
    </source>
</evidence>
<proteinExistence type="inferred from homology"/>
<keyword evidence="3" id="KW-1185">Reference proteome</keyword>
<dbReference type="InterPro" id="IPR034904">
    <property type="entry name" value="FSCA_dom_sf"/>
</dbReference>
<gene>
    <name evidence="2" type="ORF">TRITD_5Av1G000810</name>
</gene>
<dbReference type="AlphaFoldDB" id="A0A9R0TDP8"/>
<comment type="similarity">
    <text evidence="1">Belongs to the MIP18 family.</text>
</comment>
<dbReference type="InterPro" id="IPR039796">
    <property type="entry name" value="MIP18"/>
</dbReference>
<evidence type="ECO:0000313" key="2">
    <source>
        <dbReference type="EMBL" id="VAI11967.1"/>
    </source>
</evidence>